<evidence type="ECO:0000313" key="6">
    <source>
        <dbReference type="Proteomes" id="UP001142291"/>
    </source>
</evidence>
<dbReference type="GO" id="GO:0097367">
    <property type="term" value="F:carbohydrate derivative binding"/>
    <property type="evidence" value="ECO:0007669"/>
    <property type="project" value="InterPro"/>
</dbReference>
<name>A0A9W6HP86_9MICO</name>
<dbReference type="GO" id="GO:0004347">
    <property type="term" value="F:glucose-6-phosphate isomerase activity"/>
    <property type="evidence" value="ECO:0007669"/>
    <property type="project" value="UniProtKB-EC"/>
</dbReference>
<dbReference type="GO" id="GO:0051156">
    <property type="term" value="P:glucose 6-phosphate metabolic process"/>
    <property type="evidence" value="ECO:0007669"/>
    <property type="project" value="TreeGrafter"/>
</dbReference>
<comment type="catalytic activity">
    <reaction evidence="4">
        <text>alpha-D-glucose 6-phosphate = beta-D-fructose 6-phosphate</text>
        <dbReference type="Rhea" id="RHEA:11816"/>
        <dbReference type="ChEBI" id="CHEBI:57634"/>
        <dbReference type="ChEBI" id="CHEBI:58225"/>
        <dbReference type="EC" id="5.3.1.9"/>
    </reaction>
</comment>
<dbReference type="Proteomes" id="UP001142291">
    <property type="component" value="Unassembled WGS sequence"/>
</dbReference>
<dbReference type="PRINTS" id="PR00662">
    <property type="entry name" value="G6PISOMERASE"/>
</dbReference>
<dbReference type="PANTHER" id="PTHR11469">
    <property type="entry name" value="GLUCOSE-6-PHOSPHATE ISOMERASE"/>
    <property type="match status" value="1"/>
</dbReference>
<reference evidence="5" key="1">
    <citation type="journal article" date="2014" name="Int. J. Syst. Evol. Microbiol.">
        <title>Complete genome sequence of Corynebacterium casei LMG S-19264T (=DSM 44701T), isolated from a smear-ripened cheese.</title>
        <authorList>
            <consortium name="US DOE Joint Genome Institute (JGI-PGF)"/>
            <person name="Walter F."/>
            <person name="Albersmeier A."/>
            <person name="Kalinowski J."/>
            <person name="Ruckert C."/>
        </authorList>
    </citation>
    <scope>NUCLEOTIDE SEQUENCE</scope>
    <source>
        <strain evidence="5">VKM Ac-1940</strain>
    </source>
</reference>
<accession>A0A9W6HP86</accession>
<dbReference type="Pfam" id="PF00342">
    <property type="entry name" value="PGI"/>
    <property type="match status" value="1"/>
</dbReference>
<keyword evidence="6" id="KW-1185">Reference proteome</keyword>
<dbReference type="SUPFAM" id="SSF53697">
    <property type="entry name" value="SIS domain"/>
    <property type="match status" value="1"/>
</dbReference>
<dbReference type="InterPro" id="IPR001672">
    <property type="entry name" value="G6P_Isomerase"/>
</dbReference>
<keyword evidence="3 4" id="KW-0413">Isomerase</keyword>
<dbReference type="EMBL" id="BSER01000009">
    <property type="protein sequence ID" value="GLJ96190.1"/>
    <property type="molecule type" value="Genomic_DNA"/>
</dbReference>
<dbReference type="GO" id="GO:0005829">
    <property type="term" value="C:cytosol"/>
    <property type="evidence" value="ECO:0007669"/>
    <property type="project" value="TreeGrafter"/>
</dbReference>
<dbReference type="GO" id="GO:0006096">
    <property type="term" value="P:glycolytic process"/>
    <property type="evidence" value="ECO:0007669"/>
    <property type="project" value="UniProtKB-KW"/>
</dbReference>
<organism evidence="5 6">
    <name type="scientific">Microbacterium dextranolyticum</name>
    <dbReference type="NCBI Taxonomy" id="36806"/>
    <lineage>
        <taxon>Bacteria</taxon>
        <taxon>Bacillati</taxon>
        <taxon>Actinomycetota</taxon>
        <taxon>Actinomycetes</taxon>
        <taxon>Micrococcales</taxon>
        <taxon>Microbacteriaceae</taxon>
        <taxon>Microbacterium</taxon>
    </lineage>
</organism>
<protein>
    <recommendedName>
        <fullName evidence="4">Glucose-6-phosphate isomerase</fullName>
        <ecNumber evidence="4">5.3.1.9</ecNumber>
    </recommendedName>
</protein>
<dbReference type="AlphaFoldDB" id="A0A9W6HP86"/>
<dbReference type="InterPro" id="IPR046348">
    <property type="entry name" value="SIS_dom_sf"/>
</dbReference>
<dbReference type="PROSITE" id="PS51463">
    <property type="entry name" value="P_GLUCOSE_ISOMERASE_3"/>
    <property type="match status" value="1"/>
</dbReference>
<comment type="similarity">
    <text evidence="4">Belongs to the GPI family.</text>
</comment>
<comment type="pathway">
    <text evidence="4">Carbohydrate degradation; glycolysis; D-glyceraldehyde 3-phosphate and glycerone phosphate from D-glucose: step 2/4.</text>
</comment>
<dbReference type="PANTHER" id="PTHR11469:SF1">
    <property type="entry name" value="GLUCOSE-6-PHOSPHATE ISOMERASE"/>
    <property type="match status" value="1"/>
</dbReference>
<evidence type="ECO:0000256" key="4">
    <source>
        <dbReference type="RuleBase" id="RU000612"/>
    </source>
</evidence>
<proteinExistence type="inferred from homology"/>
<evidence type="ECO:0000256" key="1">
    <source>
        <dbReference type="ARBA" id="ARBA00022432"/>
    </source>
</evidence>
<sequence>MSFEIHVSGHVEVVVEHTLPVLVGDLVASGITAGDADLWGPDAAAEAARRLGWVNAVTVSRPLVAEISQLRATLVERGITRVVLAGMGGSSLAPEVIAATAGVPLVVLDSTAPGQVLAAIDGDAEQGDLENTVLVVSSKSGSTVETDSARRAFEAAWRDLGIDPAERIVVVTDPGSPLETSAREAGYRVFSADPTVGGRYSALTAFGLVPAGLAGADIGELLDEAEATLLEVAIDDPRNPALVLAAAIAGTAPGATRRDKIGLVSDGTHIVGLPDWIEQLVAESTGKNGTGILPVVLLPVSPELDETPSDLQIVRLVDDAEHFRLIEQNPDEVLLSGSLGAQFVVWEYATAIAGRLLGIDPFDQPDVESAKQAARGLLDARPDSGSPAFVEGDVEVRVSDPALASSGTLAGVLDALWAQLGPTGYVAIQAYVDRVAVPQLAGLRELVAADSGRPTTFGWGPRFLHSTGQYHKGGPAVGVFLQILGSDDVDLEIPGRPFTFGQLIAAQAAGDAAVLVEHGRPVVTLTLTDPQSDVLALFEAAQ</sequence>
<keyword evidence="2 4" id="KW-0324">Glycolysis</keyword>
<evidence type="ECO:0000256" key="2">
    <source>
        <dbReference type="ARBA" id="ARBA00023152"/>
    </source>
</evidence>
<comment type="caution">
    <text evidence="5">The sequence shown here is derived from an EMBL/GenBank/DDBJ whole genome shotgun (WGS) entry which is preliminary data.</text>
</comment>
<evidence type="ECO:0000256" key="3">
    <source>
        <dbReference type="ARBA" id="ARBA00023235"/>
    </source>
</evidence>
<dbReference type="RefSeq" id="WP_204963386.1">
    <property type="nucleotide sequence ID" value="NZ_BAAAUR010000001.1"/>
</dbReference>
<dbReference type="Gene3D" id="3.40.50.10490">
    <property type="entry name" value="Glucose-6-phosphate isomerase like protein, domain 1"/>
    <property type="match status" value="2"/>
</dbReference>
<dbReference type="GO" id="GO:0048029">
    <property type="term" value="F:monosaccharide binding"/>
    <property type="evidence" value="ECO:0007669"/>
    <property type="project" value="TreeGrafter"/>
</dbReference>
<evidence type="ECO:0000313" key="5">
    <source>
        <dbReference type="EMBL" id="GLJ96190.1"/>
    </source>
</evidence>
<reference evidence="5" key="2">
    <citation type="submission" date="2023-01" db="EMBL/GenBank/DDBJ databases">
        <authorList>
            <person name="Sun Q."/>
            <person name="Evtushenko L."/>
        </authorList>
    </citation>
    <scope>NUCLEOTIDE SEQUENCE</scope>
    <source>
        <strain evidence="5">VKM Ac-1940</strain>
    </source>
</reference>
<dbReference type="EC" id="5.3.1.9" evidence="4"/>
<keyword evidence="1 4" id="KW-0312">Gluconeogenesis</keyword>
<gene>
    <name evidence="5" type="primary">pgi_2</name>
    <name evidence="5" type="ORF">GCM10017591_22530</name>
</gene>
<dbReference type="GO" id="GO:0006094">
    <property type="term" value="P:gluconeogenesis"/>
    <property type="evidence" value="ECO:0007669"/>
    <property type="project" value="UniProtKB-KW"/>
</dbReference>